<protein>
    <submittedName>
        <fullName evidence="1">Uncharacterized protein</fullName>
    </submittedName>
</protein>
<organism evidence="1 2">
    <name type="scientific">Candidatus Falkowbacteria bacterium RIFOXYC2_FULL_48_21</name>
    <dbReference type="NCBI Taxonomy" id="1798005"/>
    <lineage>
        <taxon>Bacteria</taxon>
        <taxon>Candidatus Falkowiibacteriota</taxon>
    </lineage>
</organism>
<dbReference type="AlphaFoldDB" id="A0A1F5TGX2"/>
<accession>A0A1F5TGX2</accession>
<evidence type="ECO:0000313" key="1">
    <source>
        <dbReference type="EMBL" id="OGF38135.1"/>
    </source>
</evidence>
<sequence>MPEATHDEILAAINDFANKVEARFCGVDKRFDGSDKRLDGVDKKLESLDQRTGHVENQMVTKDYLDNKLADLRGGWVVAVRREDEKVDTLVNKLREEDSLSVASAQAVLEMKPLVRA</sequence>
<dbReference type="EMBL" id="MFGM01000008">
    <property type="protein sequence ID" value="OGF38135.1"/>
    <property type="molecule type" value="Genomic_DNA"/>
</dbReference>
<dbReference type="Proteomes" id="UP000178656">
    <property type="component" value="Unassembled WGS sequence"/>
</dbReference>
<gene>
    <name evidence="1" type="ORF">A2482_01370</name>
</gene>
<comment type="caution">
    <text evidence="1">The sequence shown here is derived from an EMBL/GenBank/DDBJ whole genome shotgun (WGS) entry which is preliminary data.</text>
</comment>
<dbReference type="Gene3D" id="3.90.20.10">
    <property type="match status" value="1"/>
</dbReference>
<reference evidence="1 2" key="1">
    <citation type="journal article" date="2016" name="Nat. Commun.">
        <title>Thousands of microbial genomes shed light on interconnected biogeochemical processes in an aquifer system.</title>
        <authorList>
            <person name="Anantharaman K."/>
            <person name="Brown C.T."/>
            <person name="Hug L.A."/>
            <person name="Sharon I."/>
            <person name="Castelle C.J."/>
            <person name="Probst A.J."/>
            <person name="Thomas B.C."/>
            <person name="Singh A."/>
            <person name="Wilkins M.J."/>
            <person name="Karaoz U."/>
            <person name="Brodie E.L."/>
            <person name="Williams K.H."/>
            <person name="Hubbard S.S."/>
            <person name="Banfield J.F."/>
        </authorList>
    </citation>
    <scope>NUCLEOTIDE SEQUENCE [LARGE SCALE GENOMIC DNA]</scope>
</reference>
<proteinExistence type="predicted"/>
<evidence type="ECO:0000313" key="2">
    <source>
        <dbReference type="Proteomes" id="UP000178656"/>
    </source>
</evidence>
<name>A0A1F5TGX2_9BACT</name>